<dbReference type="InterPro" id="IPR013211">
    <property type="entry name" value="LVIVD"/>
</dbReference>
<reference evidence="2 3" key="1">
    <citation type="submission" date="2023-04" db="EMBL/GenBank/DDBJ databases">
        <title>Streptomyces chengmaiensis sp. nov. isolated from the stem of mangrove plant in Hainan.</title>
        <authorList>
            <person name="Huang X."/>
            <person name="Zhou S."/>
            <person name="Chu X."/>
            <person name="Xie Y."/>
            <person name="Lin Y."/>
        </authorList>
    </citation>
    <scope>NUCLEOTIDE SEQUENCE [LARGE SCALE GENOMIC DNA]</scope>
    <source>
        <strain evidence="2 3">HNM0663</strain>
    </source>
</reference>
<name>A0ABT6HKY9_9ACTN</name>
<feature type="chain" id="PRO_5045210563" description="Secreted protein" evidence="1">
    <location>
        <begin position="36"/>
        <end position="506"/>
    </location>
</feature>
<evidence type="ECO:0000256" key="1">
    <source>
        <dbReference type="SAM" id="SignalP"/>
    </source>
</evidence>
<evidence type="ECO:0000313" key="2">
    <source>
        <dbReference type="EMBL" id="MDH2388952.1"/>
    </source>
</evidence>
<dbReference type="SUPFAM" id="SSF50974">
    <property type="entry name" value="Nitrous oxide reductase, N-terminal domain"/>
    <property type="match status" value="1"/>
</dbReference>
<dbReference type="Pfam" id="PF08309">
    <property type="entry name" value="LVIVD"/>
    <property type="match status" value="1"/>
</dbReference>
<dbReference type="EMBL" id="JARWBG010000007">
    <property type="protein sequence ID" value="MDH2388952.1"/>
    <property type="molecule type" value="Genomic_DNA"/>
</dbReference>
<keyword evidence="3" id="KW-1185">Reference proteome</keyword>
<protein>
    <recommendedName>
        <fullName evidence="4">Secreted protein</fullName>
    </recommendedName>
</protein>
<proteinExistence type="predicted"/>
<feature type="signal peptide" evidence="1">
    <location>
        <begin position="1"/>
        <end position="35"/>
    </location>
</feature>
<dbReference type="PROSITE" id="PS51318">
    <property type="entry name" value="TAT"/>
    <property type="match status" value="1"/>
</dbReference>
<organism evidence="2 3">
    <name type="scientific">Streptomyces chengmaiensis</name>
    <dbReference type="NCBI Taxonomy" id="3040919"/>
    <lineage>
        <taxon>Bacteria</taxon>
        <taxon>Bacillati</taxon>
        <taxon>Actinomycetota</taxon>
        <taxon>Actinomycetes</taxon>
        <taxon>Kitasatosporales</taxon>
        <taxon>Streptomycetaceae</taxon>
        <taxon>Streptomyces</taxon>
    </lineage>
</organism>
<comment type="caution">
    <text evidence="2">The sequence shown here is derived from an EMBL/GenBank/DDBJ whole genome shotgun (WGS) entry which is preliminary data.</text>
</comment>
<dbReference type="InterPro" id="IPR006311">
    <property type="entry name" value="TAT_signal"/>
</dbReference>
<dbReference type="InterPro" id="IPR011045">
    <property type="entry name" value="N2O_reductase_N"/>
</dbReference>
<dbReference type="Proteomes" id="UP001223144">
    <property type="component" value="Unassembled WGS sequence"/>
</dbReference>
<keyword evidence="1" id="KW-0732">Signal</keyword>
<gene>
    <name evidence="2" type="ORF">QCN29_09150</name>
</gene>
<evidence type="ECO:0008006" key="4">
    <source>
        <dbReference type="Google" id="ProtNLM"/>
    </source>
</evidence>
<dbReference type="RefSeq" id="WP_279927227.1">
    <property type="nucleotide sequence ID" value="NZ_JARWBG010000007.1"/>
</dbReference>
<accession>A0ABT6HKY9</accession>
<sequence>MTLLHTTRVRRRRLGVATAAAGLLAALLTAGPAAAVPDPGDSPVRQDITARQAADTRAAIAAGDIPDVDEVVHSDNVEHLATIPKDALKGTNSDLAFQGRYAYAGNYDGFRIFDIGDPASPRTVAQVLCPGSQNDVSVSGDLLFLSTDSSRSDDSCNSTTQPATEKSSWEGVKIFDISDKRSPRYVASVETACGSHTHTLVPERRNVYVYVSSYSPNAAFPDCQPPHDGISVIKVPRAAPERARVAAFPVLFPGDGPDGGGNPGGPANPGVAKTTGCHDITVLPAKDLAAGACMGDGILFDIRNPERPRVIDRVQDNVNFAFWHSATFNQRADKVVFTDELGGGGAATCNAEVGPDRGADGVYDIVGRGAKRKLVFRSYFKIPRHQADTENCVAHNGSLIPVPGRDIMVQAWYQGGVSVWEFTDSRRPREIAYFERGPLSADTLRGGGSWSAYYYNGHVYSNDIAKGLDVLRIDDRRTDWAKRLRMDELNVQTQPDYFRDFFPFRG</sequence>
<evidence type="ECO:0000313" key="3">
    <source>
        <dbReference type="Proteomes" id="UP001223144"/>
    </source>
</evidence>